<comment type="similarity">
    <text evidence="1 4">Belongs to the short-chain dehydrogenases/reductases (SDR) family.</text>
</comment>
<dbReference type="PRINTS" id="PR00080">
    <property type="entry name" value="SDRFAMILY"/>
</dbReference>
<keyword evidence="2" id="KW-0521">NADP</keyword>
<sequence>MTYSRVGVVTGANKGIGFATVRQLALQYPTSQTNTGGSLLLYLTARDAARGLAALKEIQNDPKLKEAKALKEDGGLTEIEFRQLDITDEDSVKGFVKDLESTHGNGKEGVLDFVVNNAAIPPLDSTVVKTTLSINYYSTMSASRTFLTLLKPQGRIVNVASTVGGLFYYPDALRERFVATKTEGDVTAIMHEYQDAVDAGVEAEKGFPKGGGYEVSKAGLIGATRALAWSAEKEGKEVLINTCCPGYVCTDLNGRTGHSTPDEGADTPVKLAIHDIGCLTGAFWRSGEQIAWKDLKFPEGFVL</sequence>
<dbReference type="Gene3D" id="3.40.50.720">
    <property type="entry name" value="NAD(P)-binding Rossmann-like Domain"/>
    <property type="match status" value="1"/>
</dbReference>
<dbReference type="AlphaFoldDB" id="A0A2V1EDD1"/>
<reference evidence="5 6" key="1">
    <citation type="journal article" date="2018" name="Sci. Rep.">
        <title>Comparative genomics provides insights into the lifestyle and reveals functional heterogeneity of dark septate endophytic fungi.</title>
        <authorList>
            <person name="Knapp D.G."/>
            <person name="Nemeth J.B."/>
            <person name="Barry K."/>
            <person name="Hainaut M."/>
            <person name="Henrissat B."/>
            <person name="Johnson J."/>
            <person name="Kuo A."/>
            <person name="Lim J.H.P."/>
            <person name="Lipzen A."/>
            <person name="Nolan M."/>
            <person name="Ohm R.A."/>
            <person name="Tamas L."/>
            <person name="Grigoriev I.V."/>
            <person name="Spatafora J.W."/>
            <person name="Nagy L.G."/>
            <person name="Kovacs G.M."/>
        </authorList>
    </citation>
    <scope>NUCLEOTIDE SEQUENCE [LARGE SCALE GENOMIC DNA]</scope>
    <source>
        <strain evidence="5 6">DSE2036</strain>
    </source>
</reference>
<evidence type="ECO:0000256" key="3">
    <source>
        <dbReference type="ARBA" id="ARBA00023002"/>
    </source>
</evidence>
<keyword evidence="6" id="KW-1185">Reference proteome</keyword>
<gene>
    <name evidence="5" type="ORF">DM02DRAFT_513181</name>
</gene>
<protein>
    <submittedName>
        <fullName evidence="5">NAD(P)-binding protein</fullName>
    </submittedName>
</protein>
<evidence type="ECO:0000313" key="5">
    <source>
        <dbReference type="EMBL" id="PVI07265.1"/>
    </source>
</evidence>
<evidence type="ECO:0000313" key="6">
    <source>
        <dbReference type="Proteomes" id="UP000244855"/>
    </source>
</evidence>
<evidence type="ECO:0000256" key="2">
    <source>
        <dbReference type="ARBA" id="ARBA00022857"/>
    </source>
</evidence>
<dbReference type="EMBL" id="KZ805305">
    <property type="protein sequence ID" value="PVI07265.1"/>
    <property type="molecule type" value="Genomic_DNA"/>
</dbReference>
<dbReference type="Pfam" id="PF00106">
    <property type="entry name" value="adh_short"/>
    <property type="match status" value="2"/>
</dbReference>
<dbReference type="GO" id="GO:0016491">
    <property type="term" value="F:oxidoreductase activity"/>
    <property type="evidence" value="ECO:0007669"/>
    <property type="project" value="UniProtKB-KW"/>
</dbReference>
<evidence type="ECO:0000256" key="1">
    <source>
        <dbReference type="ARBA" id="ARBA00006484"/>
    </source>
</evidence>
<dbReference type="InterPro" id="IPR002347">
    <property type="entry name" value="SDR_fam"/>
</dbReference>
<name>A0A2V1EDD1_9PLEO</name>
<dbReference type="PRINTS" id="PR00081">
    <property type="entry name" value="GDHRDH"/>
</dbReference>
<dbReference type="InterPro" id="IPR036291">
    <property type="entry name" value="NAD(P)-bd_dom_sf"/>
</dbReference>
<dbReference type="OrthoDB" id="1933717at2759"/>
<dbReference type="PANTHER" id="PTHR43963:SF6">
    <property type="entry name" value="CHAIN DEHYDROGENASE FAMILY PROTEIN, PUTATIVE (AFU_ORTHOLOGUE AFUA_3G15350)-RELATED"/>
    <property type="match status" value="1"/>
</dbReference>
<accession>A0A2V1EDD1</accession>
<proteinExistence type="inferred from homology"/>
<keyword evidence="3" id="KW-0560">Oxidoreductase</keyword>
<dbReference type="PANTHER" id="PTHR43963">
    <property type="entry name" value="CARBONYL REDUCTASE 1-RELATED"/>
    <property type="match status" value="1"/>
</dbReference>
<dbReference type="STRING" id="97972.A0A2V1EDD1"/>
<organism evidence="5 6">
    <name type="scientific">Periconia macrospinosa</name>
    <dbReference type="NCBI Taxonomy" id="97972"/>
    <lineage>
        <taxon>Eukaryota</taxon>
        <taxon>Fungi</taxon>
        <taxon>Dikarya</taxon>
        <taxon>Ascomycota</taxon>
        <taxon>Pezizomycotina</taxon>
        <taxon>Dothideomycetes</taxon>
        <taxon>Pleosporomycetidae</taxon>
        <taxon>Pleosporales</taxon>
        <taxon>Massarineae</taxon>
        <taxon>Periconiaceae</taxon>
        <taxon>Periconia</taxon>
    </lineage>
</organism>
<dbReference type="Proteomes" id="UP000244855">
    <property type="component" value="Unassembled WGS sequence"/>
</dbReference>
<evidence type="ECO:0000256" key="4">
    <source>
        <dbReference type="RuleBase" id="RU000363"/>
    </source>
</evidence>
<dbReference type="SUPFAM" id="SSF51735">
    <property type="entry name" value="NAD(P)-binding Rossmann-fold domains"/>
    <property type="match status" value="1"/>
</dbReference>